<reference evidence="3" key="1">
    <citation type="submission" date="2016-10" db="EMBL/GenBank/DDBJ databases">
        <authorList>
            <person name="Varghese N."/>
            <person name="Submissions S."/>
        </authorList>
    </citation>
    <scope>NUCLEOTIDE SEQUENCE [LARGE SCALE GENOMIC DNA]</scope>
    <source>
        <strain evidence="3">DSM 21424</strain>
    </source>
</reference>
<accession>A0A1G7D1M0</accession>
<feature type="region of interest" description="Disordered" evidence="1">
    <location>
        <begin position="140"/>
        <end position="163"/>
    </location>
</feature>
<dbReference type="OrthoDB" id="9792179at2"/>
<proteinExistence type="predicted"/>
<dbReference type="InterPro" id="IPR010607">
    <property type="entry name" value="DUF1194"/>
</dbReference>
<evidence type="ECO:0008006" key="4">
    <source>
        <dbReference type="Google" id="ProtNLM"/>
    </source>
</evidence>
<evidence type="ECO:0000313" key="3">
    <source>
        <dbReference type="Proteomes" id="UP000198922"/>
    </source>
</evidence>
<dbReference type="Gene3D" id="3.40.50.410">
    <property type="entry name" value="von Willebrand factor, type A domain"/>
    <property type="match status" value="1"/>
</dbReference>
<dbReference type="STRING" id="521013.SAMN04488567_1743"/>
<dbReference type="Proteomes" id="UP000198922">
    <property type="component" value="Unassembled WGS sequence"/>
</dbReference>
<keyword evidence="3" id="KW-1185">Reference proteome</keyword>
<dbReference type="EMBL" id="FNAT01000002">
    <property type="protein sequence ID" value="SDE45383.1"/>
    <property type="molecule type" value="Genomic_DNA"/>
</dbReference>
<gene>
    <name evidence="2" type="ORF">SAMN04488567_1743</name>
</gene>
<name>A0A1G7D1M0_9RHOB</name>
<dbReference type="AlphaFoldDB" id="A0A1G7D1M0"/>
<dbReference type="InterPro" id="IPR036465">
    <property type="entry name" value="vWFA_dom_sf"/>
</dbReference>
<dbReference type="Pfam" id="PF06707">
    <property type="entry name" value="DUF1194"/>
    <property type="match status" value="1"/>
</dbReference>
<organism evidence="2 3">
    <name type="scientific">Limimaricola pyoseonensis</name>
    <dbReference type="NCBI Taxonomy" id="521013"/>
    <lineage>
        <taxon>Bacteria</taxon>
        <taxon>Pseudomonadati</taxon>
        <taxon>Pseudomonadota</taxon>
        <taxon>Alphaproteobacteria</taxon>
        <taxon>Rhodobacterales</taxon>
        <taxon>Paracoccaceae</taxon>
        <taxon>Limimaricola</taxon>
    </lineage>
</organism>
<evidence type="ECO:0000313" key="2">
    <source>
        <dbReference type="EMBL" id="SDE45383.1"/>
    </source>
</evidence>
<protein>
    <recommendedName>
        <fullName evidence="4">VWFA domain-containing protein</fullName>
    </recommendedName>
</protein>
<dbReference type="RefSeq" id="WP_090111077.1">
    <property type="nucleotide sequence ID" value="NZ_FNAT01000002.1"/>
</dbReference>
<dbReference type="SUPFAM" id="SSF53300">
    <property type="entry name" value="vWA-like"/>
    <property type="match status" value="1"/>
</dbReference>
<evidence type="ECO:0000256" key="1">
    <source>
        <dbReference type="SAM" id="MobiDB-lite"/>
    </source>
</evidence>
<sequence length="235" mass="24106">MIRAICGALLLAGLADGVAAQGCRQALVLGLDVSGSVDAREYALQRDGVAAALTAPDVAAALLDPAMPPVRLAVFEWSGPGETRLILPWTGIDGAAALSAAARQIRSARRAGFGPTTALGGAMGEGYALLAAQPDCDRHTLDLSADGTSNAGPRPQDTGAAPPGVTVNALLVAPEAPGRAAPLVDYFRAYVIRGADAFVETAIGFDDYEAAMRRKLLRELRALAIGARPVPARRG</sequence>